<dbReference type="Pfam" id="PF17820">
    <property type="entry name" value="PDZ_6"/>
    <property type="match status" value="1"/>
</dbReference>
<sequence>MKIAQWSMATALCSIMLVGYLPLTMAQQPDPKNETSARTAAPQREGGILRSEMQQEQGDDQQGTEEGMPRTRAVPGRRSVPEAQLAPDDQRLAPQWQPPDRHRWKLGVYASNTDTGVVVTQVIPGSPARDVGLERGDRIVAVGGFQVGWVDDRLYPLGAELQRQAGHNGRAKLLVQNVRNRNLLTLDVHLEGRHDRRARIQDAGLAQPLP</sequence>
<evidence type="ECO:0000259" key="3">
    <source>
        <dbReference type="PROSITE" id="PS50106"/>
    </source>
</evidence>
<keyword evidence="5" id="KW-1185">Reference proteome</keyword>
<reference evidence="4 5" key="1">
    <citation type="submission" date="2019-02" db="EMBL/GenBank/DDBJ databases">
        <title>Deep-cultivation of Planctomycetes and their phenomic and genomic characterization uncovers novel biology.</title>
        <authorList>
            <person name="Wiegand S."/>
            <person name="Jogler M."/>
            <person name="Boedeker C."/>
            <person name="Pinto D."/>
            <person name="Vollmers J."/>
            <person name="Rivas-Marin E."/>
            <person name="Kohn T."/>
            <person name="Peeters S.H."/>
            <person name="Heuer A."/>
            <person name="Rast P."/>
            <person name="Oberbeckmann S."/>
            <person name="Bunk B."/>
            <person name="Jeske O."/>
            <person name="Meyerdierks A."/>
            <person name="Storesund J.E."/>
            <person name="Kallscheuer N."/>
            <person name="Luecker S."/>
            <person name="Lage O.M."/>
            <person name="Pohl T."/>
            <person name="Merkel B.J."/>
            <person name="Hornburger P."/>
            <person name="Mueller R.-W."/>
            <person name="Bruemmer F."/>
            <person name="Labrenz M."/>
            <person name="Spormann A.M."/>
            <person name="Op den Camp H."/>
            <person name="Overmann J."/>
            <person name="Amann R."/>
            <person name="Jetten M.S.M."/>
            <person name="Mascher T."/>
            <person name="Medema M.H."/>
            <person name="Devos D.P."/>
            <person name="Kaster A.-K."/>
            <person name="Ovreas L."/>
            <person name="Rohde M."/>
            <person name="Galperin M.Y."/>
            <person name="Jogler C."/>
        </authorList>
    </citation>
    <scope>NUCLEOTIDE SEQUENCE [LARGE SCALE GENOMIC DNA]</scope>
    <source>
        <strain evidence="4 5">TBK1r</strain>
    </source>
</reference>
<dbReference type="RefSeq" id="WP_419580325.1">
    <property type="nucleotide sequence ID" value="NZ_CP036432.1"/>
</dbReference>
<feature type="signal peptide" evidence="2">
    <location>
        <begin position="1"/>
        <end position="26"/>
    </location>
</feature>
<name>A0ABX5XXB4_9BACT</name>
<dbReference type="SUPFAM" id="SSF50156">
    <property type="entry name" value="PDZ domain-like"/>
    <property type="match status" value="1"/>
</dbReference>
<dbReference type="PROSITE" id="PS50106">
    <property type="entry name" value="PDZ"/>
    <property type="match status" value="1"/>
</dbReference>
<evidence type="ECO:0000313" key="5">
    <source>
        <dbReference type="Proteomes" id="UP000318081"/>
    </source>
</evidence>
<dbReference type="Proteomes" id="UP000318081">
    <property type="component" value="Chromosome"/>
</dbReference>
<feature type="region of interest" description="Disordered" evidence="1">
    <location>
        <begin position="28"/>
        <end position="99"/>
    </location>
</feature>
<dbReference type="InterPro" id="IPR036034">
    <property type="entry name" value="PDZ_sf"/>
</dbReference>
<keyword evidence="2" id="KW-0732">Signal</keyword>
<dbReference type="InterPro" id="IPR001478">
    <property type="entry name" value="PDZ"/>
</dbReference>
<evidence type="ECO:0000313" key="4">
    <source>
        <dbReference type="EMBL" id="QDV85941.1"/>
    </source>
</evidence>
<dbReference type="Gene3D" id="2.30.42.10">
    <property type="match status" value="1"/>
</dbReference>
<protein>
    <submittedName>
        <fullName evidence="4">PDZ domain (Also known as DHR or GLGF)</fullName>
    </submittedName>
</protein>
<feature type="domain" description="PDZ" evidence="3">
    <location>
        <begin position="106"/>
        <end position="144"/>
    </location>
</feature>
<gene>
    <name evidence="4" type="ORF">TBK1r_49580</name>
</gene>
<proteinExistence type="predicted"/>
<feature type="chain" id="PRO_5047545361" evidence="2">
    <location>
        <begin position="27"/>
        <end position="210"/>
    </location>
</feature>
<evidence type="ECO:0000256" key="2">
    <source>
        <dbReference type="SAM" id="SignalP"/>
    </source>
</evidence>
<accession>A0ABX5XXB4</accession>
<dbReference type="InterPro" id="IPR041489">
    <property type="entry name" value="PDZ_6"/>
</dbReference>
<dbReference type="EMBL" id="CP036432">
    <property type="protein sequence ID" value="QDV85941.1"/>
    <property type="molecule type" value="Genomic_DNA"/>
</dbReference>
<evidence type="ECO:0000256" key="1">
    <source>
        <dbReference type="SAM" id="MobiDB-lite"/>
    </source>
</evidence>
<organism evidence="4 5">
    <name type="scientific">Stieleria magnilauensis</name>
    <dbReference type="NCBI Taxonomy" id="2527963"/>
    <lineage>
        <taxon>Bacteria</taxon>
        <taxon>Pseudomonadati</taxon>
        <taxon>Planctomycetota</taxon>
        <taxon>Planctomycetia</taxon>
        <taxon>Pirellulales</taxon>
        <taxon>Pirellulaceae</taxon>
        <taxon>Stieleria</taxon>
    </lineage>
</organism>